<feature type="compositionally biased region" description="Low complexity" evidence="1">
    <location>
        <begin position="255"/>
        <end position="265"/>
    </location>
</feature>
<feature type="region of interest" description="Disordered" evidence="1">
    <location>
        <begin position="378"/>
        <end position="428"/>
    </location>
</feature>
<reference evidence="2" key="1">
    <citation type="submission" date="2020-09" db="EMBL/GenBank/DDBJ databases">
        <title>Comparative genome analyses of four rice-infecting Rhizoctonia solani isolates reveal extensive enrichment of homogalacturonan modification genes.</title>
        <authorList>
            <person name="Lee D.-Y."/>
            <person name="Jeon J."/>
            <person name="Kim K.-T."/>
            <person name="Cheong K."/>
            <person name="Song H."/>
            <person name="Choi G."/>
            <person name="Ko J."/>
            <person name="Opiyo S.O."/>
            <person name="Zuo S."/>
            <person name="Madhav S."/>
            <person name="Lee Y.-H."/>
            <person name="Wang G.-L."/>
        </authorList>
    </citation>
    <scope>NUCLEOTIDE SEQUENCE</scope>
    <source>
        <strain evidence="2">AG1-IA YN-7</strain>
    </source>
</reference>
<dbReference type="Proteomes" id="UP000650582">
    <property type="component" value="Unassembled WGS sequence"/>
</dbReference>
<comment type="caution">
    <text evidence="2">The sequence shown here is derived from an EMBL/GenBank/DDBJ whole genome shotgun (WGS) entry which is preliminary data.</text>
</comment>
<feature type="compositionally biased region" description="Basic and acidic residues" evidence="1">
    <location>
        <begin position="10"/>
        <end position="21"/>
    </location>
</feature>
<accession>A0A8H7LI82</accession>
<evidence type="ECO:0000256" key="1">
    <source>
        <dbReference type="SAM" id="MobiDB-lite"/>
    </source>
</evidence>
<feature type="compositionally biased region" description="Polar residues" evidence="1">
    <location>
        <begin position="397"/>
        <end position="411"/>
    </location>
</feature>
<feature type="compositionally biased region" description="Polar residues" evidence="1">
    <location>
        <begin position="138"/>
        <end position="149"/>
    </location>
</feature>
<name>A0A8H7LI82_9AGAM</name>
<proteinExistence type="predicted"/>
<dbReference type="EMBL" id="JACYCC010000039">
    <property type="protein sequence ID" value="KAF8678032.1"/>
    <property type="molecule type" value="Genomic_DNA"/>
</dbReference>
<evidence type="ECO:0000313" key="2">
    <source>
        <dbReference type="EMBL" id="KAF8678032.1"/>
    </source>
</evidence>
<evidence type="ECO:0000313" key="3">
    <source>
        <dbReference type="Proteomes" id="UP000650582"/>
    </source>
</evidence>
<sequence length="683" mass="75356">MMPVASTTTRRSEGTPSRRAEGPSTSTSGLTKRSEVPSPTSKRSEGGASTRRPRSPTSPASLASRARTMLVPPPPPSSPKARPQRPRVIVTPPYAADEPDPEPEPIPTHVSAPELMRRPSPVPSIRRSRPHLTDHASLVSSTGAESTRWFSFALPRWGGASSHDPEREREREEEEERDHDGGRKFHWPFMAGLGNLGSGPTAAQLENLAQRLEERHDHDHVRAHDYDRSHEQEERREEEVQEDEEEGDTPRRSRSLSSRSVQSLPPRMPSPSPSLVLPPPELPQQDAVPSPMTPRHDMFTTAHSKTPGWASPWNPARLFPGSVASSPVGRKKRRRGKRADEEKRWEGVPGAPDRTYRDNFHSRDRSWGGAAWDPVQSIPMRVRAPTPEGPEDGRVSSWDTSMSRSTHSTNPLERKKQSTGPGTPAQLSVGPVLQRRSKWMNFLLYQIYVPLLFRLLNISLTSSTLALAVHMRKVELRLHILGSIGSSPLGTEPGRARLPCGFALGPAGRRVGSSESGLDRGRVGAGLGQGQEAGRVTRLLVPELEKSIGSGAHSFPILPANSNDKPIHQRPISHTPTSHTHTQDLETLSVRKPTRLAHTHIYTHTRTFPPFGARCRSSRDPSIRRFPCVCALFASVFLRILVLIRSTMVAVSFSLERRSEREKERAGGIGSEPALGISLESGN</sequence>
<gene>
    <name evidence="2" type="ORF">RHS04_05658</name>
</gene>
<feature type="region of interest" description="Disordered" evidence="1">
    <location>
        <begin position="1"/>
        <end position="359"/>
    </location>
</feature>
<feature type="compositionally biased region" description="Polar residues" evidence="1">
    <location>
        <begin position="23"/>
        <end position="41"/>
    </location>
</feature>
<feature type="region of interest" description="Disordered" evidence="1">
    <location>
        <begin position="660"/>
        <end position="683"/>
    </location>
</feature>
<dbReference type="AlphaFoldDB" id="A0A8H7LI82"/>
<feature type="compositionally biased region" description="Pro residues" evidence="1">
    <location>
        <begin position="266"/>
        <end position="282"/>
    </location>
</feature>
<feature type="compositionally biased region" description="Basic and acidic residues" evidence="1">
    <location>
        <begin position="211"/>
        <end position="238"/>
    </location>
</feature>
<protein>
    <submittedName>
        <fullName evidence="2">Uncharacterized protein</fullName>
    </submittedName>
</protein>
<organism evidence="2 3">
    <name type="scientific">Rhizoctonia solani</name>
    <dbReference type="NCBI Taxonomy" id="456999"/>
    <lineage>
        <taxon>Eukaryota</taxon>
        <taxon>Fungi</taxon>
        <taxon>Dikarya</taxon>
        <taxon>Basidiomycota</taxon>
        <taxon>Agaricomycotina</taxon>
        <taxon>Agaricomycetes</taxon>
        <taxon>Cantharellales</taxon>
        <taxon>Ceratobasidiaceae</taxon>
        <taxon>Rhizoctonia</taxon>
    </lineage>
</organism>